<dbReference type="InterPro" id="IPR016024">
    <property type="entry name" value="ARM-type_fold"/>
</dbReference>
<proteinExistence type="predicted"/>
<reference evidence="2" key="1">
    <citation type="journal article" date="2019" name="Int. J. Syst. Evol. Microbiol.">
        <title>The Global Catalogue of Microorganisms (GCM) 10K type strain sequencing project: providing services to taxonomists for standard genome sequencing and annotation.</title>
        <authorList>
            <consortium name="The Broad Institute Genomics Platform"/>
            <consortium name="The Broad Institute Genome Sequencing Center for Infectious Disease"/>
            <person name="Wu L."/>
            <person name="Ma J."/>
        </authorList>
    </citation>
    <scope>NUCLEOTIDE SEQUENCE [LARGE SCALE GENOMIC DNA]</scope>
    <source>
        <strain evidence="2">JCM 17695</strain>
    </source>
</reference>
<dbReference type="Proteomes" id="UP001596512">
    <property type="component" value="Unassembled WGS sequence"/>
</dbReference>
<protein>
    <submittedName>
        <fullName evidence="1">HEAT repeat domain-containing protein</fullName>
    </submittedName>
</protein>
<comment type="caution">
    <text evidence="1">The sequence shown here is derived from an EMBL/GenBank/DDBJ whole genome shotgun (WGS) entry which is preliminary data.</text>
</comment>
<dbReference type="Gene3D" id="1.25.10.10">
    <property type="entry name" value="Leucine-rich Repeat Variant"/>
    <property type="match status" value="1"/>
</dbReference>
<evidence type="ECO:0000313" key="1">
    <source>
        <dbReference type="EMBL" id="MFC7614465.1"/>
    </source>
</evidence>
<evidence type="ECO:0000313" key="2">
    <source>
        <dbReference type="Proteomes" id="UP001596512"/>
    </source>
</evidence>
<keyword evidence="2" id="KW-1185">Reference proteome</keyword>
<dbReference type="SUPFAM" id="SSF48371">
    <property type="entry name" value="ARM repeat"/>
    <property type="match status" value="1"/>
</dbReference>
<gene>
    <name evidence="1" type="ORF">ACFQV2_13975</name>
</gene>
<sequence>MAALAPVADAVPSVVTAVADPNLDVRKAAVRALTRWSDRPDVASALRKATEDTDADVRAYARIALDDGKASHDVKEPEEVRKRVTIGE</sequence>
<accession>A0ABW2TL25</accession>
<dbReference type="Pfam" id="PF13646">
    <property type="entry name" value="HEAT_2"/>
    <property type="match status" value="1"/>
</dbReference>
<name>A0ABW2TL25_9PSEU</name>
<dbReference type="EMBL" id="JBHTEY010000004">
    <property type="protein sequence ID" value="MFC7614465.1"/>
    <property type="molecule type" value="Genomic_DNA"/>
</dbReference>
<dbReference type="InterPro" id="IPR011989">
    <property type="entry name" value="ARM-like"/>
</dbReference>
<organism evidence="1 2">
    <name type="scientific">Actinokineospora soli</name>
    <dbReference type="NCBI Taxonomy" id="1048753"/>
    <lineage>
        <taxon>Bacteria</taxon>
        <taxon>Bacillati</taxon>
        <taxon>Actinomycetota</taxon>
        <taxon>Actinomycetes</taxon>
        <taxon>Pseudonocardiales</taxon>
        <taxon>Pseudonocardiaceae</taxon>
        <taxon>Actinokineospora</taxon>
    </lineage>
</organism>